<organism evidence="3 4">
    <name type="scientific">Maribacter vaceletii</name>
    <dbReference type="NCBI Taxonomy" id="1206816"/>
    <lineage>
        <taxon>Bacteria</taxon>
        <taxon>Pseudomonadati</taxon>
        <taxon>Bacteroidota</taxon>
        <taxon>Flavobacteriia</taxon>
        <taxon>Flavobacteriales</taxon>
        <taxon>Flavobacteriaceae</taxon>
        <taxon>Maribacter</taxon>
    </lineage>
</organism>
<reference evidence="3 4" key="1">
    <citation type="submission" date="2018-10" db="EMBL/GenBank/DDBJ databases">
        <title>Genomic Encyclopedia of Archaeal and Bacterial Type Strains, Phase II (KMG-II): from individual species to whole genera.</title>
        <authorList>
            <person name="Goeker M."/>
        </authorList>
    </citation>
    <scope>NUCLEOTIDE SEQUENCE [LARGE SCALE GENOMIC DNA]</scope>
    <source>
        <strain evidence="3 4">DSM 25230</strain>
    </source>
</reference>
<keyword evidence="4" id="KW-1185">Reference proteome</keyword>
<evidence type="ECO:0000313" key="3">
    <source>
        <dbReference type="EMBL" id="RKR13045.1"/>
    </source>
</evidence>
<dbReference type="InterPro" id="IPR002937">
    <property type="entry name" value="Amino_oxidase"/>
</dbReference>
<dbReference type="PANTHER" id="PTHR43563:SF1">
    <property type="entry name" value="AMINE OXIDASE [FLAVIN-CONTAINING] B"/>
    <property type="match status" value="1"/>
</dbReference>
<name>A0A495E7X1_9FLAO</name>
<dbReference type="SUPFAM" id="SSF54373">
    <property type="entry name" value="FAD-linked reductases, C-terminal domain"/>
    <property type="match status" value="1"/>
</dbReference>
<dbReference type="Gene3D" id="3.90.660.10">
    <property type="match status" value="1"/>
</dbReference>
<dbReference type="PANTHER" id="PTHR43563">
    <property type="entry name" value="AMINE OXIDASE"/>
    <property type="match status" value="1"/>
</dbReference>
<sequence>MKKNKYVIIGSGVSGLLTANKLLQAGESDFLILEGRDRIGGRVYTDTSIDVGATWFQGHHVYLSQLLKELTIPSFDQYSDGKSVLVYNSMAPAHYFKTDTSGPSAQRIVGGSISLINVLAEKVKDKIICNCKVKQLTEKEDTIVIETNTNTFIASKVISTIPPKLATSLKYTPELPKDLKKVMDKTHTWMSNAIKVGISFKTPFWRTKGFSGTVIGQIGPVIELYDHSNADNTEFSLMGFVNEGLRGTSPEKRKSRILKYLETYLGEEIREYTNYIEKDWSKDRCTACQHLNSVYMSPEYGNKVFNSTYFNNKLLFSGTETSAHYGGYLEGAVYSGLQAAKVIMQE</sequence>
<dbReference type="AlphaFoldDB" id="A0A495E7X1"/>
<dbReference type="EMBL" id="RBIQ01000008">
    <property type="protein sequence ID" value="RKR13045.1"/>
    <property type="molecule type" value="Genomic_DNA"/>
</dbReference>
<dbReference type="Proteomes" id="UP000269412">
    <property type="component" value="Unassembled WGS sequence"/>
</dbReference>
<dbReference type="Gene3D" id="3.50.50.60">
    <property type="entry name" value="FAD/NAD(P)-binding domain"/>
    <property type="match status" value="2"/>
</dbReference>
<dbReference type="InterPro" id="IPR036188">
    <property type="entry name" value="FAD/NAD-bd_sf"/>
</dbReference>
<dbReference type="Pfam" id="PF01593">
    <property type="entry name" value="Amino_oxidase"/>
    <property type="match status" value="2"/>
</dbReference>
<dbReference type="OrthoDB" id="56323at2"/>
<dbReference type="InterPro" id="IPR050703">
    <property type="entry name" value="Flavin_MAO"/>
</dbReference>
<proteinExistence type="inferred from homology"/>
<dbReference type="GO" id="GO:0016491">
    <property type="term" value="F:oxidoreductase activity"/>
    <property type="evidence" value="ECO:0007669"/>
    <property type="project" value="InterPro"/>
</dbReference>
<gene>
    <name evidence="3" type="ORF">CLV91_1759</name>
</gene>
<evidence type="ECO:0000259" key="2">
    <source>
        <dbReference type="Pfam" id="PF01593"/>
    </source>
</evidence>
<protein>
    <submittedName>
        <fullName evidence="3">Monoamine oxidase</fullName>
    </submittedName>
</protein>
<evidence type="ECO:0000313" key="4">
    <source>
        <dbReference type="Proteomes" id="UP000269412"/>
    </source>
</evidence>
<comment type="similarity">
    <text evidence="1">Belongs to the flavin monoamine oxidase family.</text>
</comment>
<feature type="domain" description="Amine oxidase" evidence="2">
    <location>
        <begin position="13"/>
        <end position="82"/>
    </location>
</feature>
<evidence type="ECO:0000256" key="1">
    <source>
        <dbReference type="ARBA" id="ARBA00005995"/>
    </source>
</evidence>
<dbReference type="RefSeq" id="WP_121066457.1">
    <property type="nucleotide sequence ID" value="NZ_RBIQ01000008.1"/>
</dbReference>
<dbReference type="SUPFAM" id="SSF51905">
    <property type="entry name" value="FAD/NAD(P)-binding domain"/>
    <property type="match status" value="1"/>
</dbReference>
<feature type="domain" description="Amine oxidase" evidence="2">
    <location>
        <begin position="93"/>
        <end position="343"/>
    </location>
</feature>
<accession>A0A495E7X1</accession>
<comment type="caution">
    <text evidence="3">The sequence shown here is derived from an EMBL/GenBank/DDBJ whole genome shotgun (WGS) entry which is preliminary data.</text>
</comment>